<dbReference type="Pfam" id="PF00651">
    <property type="entry name" value="BTB"/>
    <property type="match status" value="1"/>
</dbReference>
<sequence length="368" mass="41935">MSKSVIDRIKLILSTAEHSDVNFLVGDGEAKELASDVFEAMFRFDAKKEQGENAAANCPDVVEIPDVEPSAFKLMLCCIYTGNLSGLNADNAMAVLYAAVNRRQMLGPSLFKIRFPLFSHEDFSEKIGEMVWSKRYSETVYINGLPWKILAQIKTKNGSTDNEKWLGIYLLFVLALQRSFGNFSNYFTKNGVDNSIGTFCDHVFDNKSTSWGFPNFISFAELMDSSNGIYKREEDKLTLAIDLIVKEEKMEKFVSDPNKSKGIISMEIEKVSEFAREIIWSEHKIWECKCLATLRIVSQKNSIADYWREFSEERTFSSKLNSGGWEYDNFISFAELMDTSKGFFDKSEDKVTLAIDFTVKEAKMEDKS</sequence>
<dbReference type="InterPro" id="IPR000210">
    <property type="entry name" value="BTB/POZ_dom"/>
</dbReference>
<protein>
    <recommendedName>
        <fullName evidence="1">MATH domain-containing protein</fullName>
    </recommendedName>
</protein>
<dbReference type="Gene3D" id="2.60.210.10">
    <property type="entry name" value="Apoptosis, Tumor Necrosis Factor Receptor Associated Protein 2, Chain A"/>
    <property type="match status" value="2"/>
</dbReference>
<evidence type="ECO:0000259" key="1">
    <source>
        <dbReference type="PROSITE" id="PS50144"/>
    </source>
</evidence>
<dbReference type="SUPFAM" id="SSF49599">
    <property type="entry name" value="TRAF domain-like"/>
    <property type="match status" value="2"/>
</dbReference>
<name>A0ABD2LXT2_9BILA</name>
<organism evidence="2 3">
    <name type="scientific">Heterodera trifolii</name>
    <dbReference type="NCBI Taxonomy" id="157864"/>
    <lineage>
        <taxon>Eukaryota</taxon>
        <taxon>Metazoa</taxon>
        <taxon>Ecdysozoa</taxon>
        <taxon>Nematoda</taxon>
        <taxon>Chromadorea</taxon>
        <taxon>Rhabditida</taxon>
        <taxon>Tylenchina</taxon>
        <taxon>Tylenchomorpha</taxon>
        <taxon>Tylenchoidea</taxon>
        <taxon>Heteroderidae</taxon>
        <taxon>Heteroderinae</taxon>
        <taxon>Heterodera</taxon>
    </lineage>
</organism>
<dbReference type="InterPro" id="IPR002083">
    <property type="entry name" value="MATH/TRAF_dom"/>
</dbReference>
<dbReference type="SUPFAM" id="SSF54695">
    <property type="entry name" value="POZ domain"/>
    <property type="match status" value="1"/>
</dbReference>
<dbReference type="PROSITE" id="PS50144">
    <property type="entry name" value="MATH"/>
    <property type="match status" value="1"/>
</dbReference>
<feature type="domain" description="MATH" evidence="1">
    <location>
        <begin position="113"/>
        <end position="243"/>
    </location>
</feature>
<comment type="caution">
    <text evidence="2">The sequence shown here is derived from an EMBL/GenBank/DDBJ whole genome shotgun (WGS) entry which is preliminary data.</text>
</comment>
<dbReference type="Proteomes" id="UP001620626">
    <property type="component" value="Unassembled WGS sequence"/>
</dbReference>
<keyword evidence="3" id="KW-1185">Reference proteome</keyword>
<proteinExistence type="predicted"/>
<dbReference type="PANTHER" id="PTHR45774">
    <property type="entry name" value="BTB/POZ DOMAIN-CONTAINING"/>
    <property type="match status" value="1"/>
</dbReference>
<dbReference type="AlphaFoldDB" id="A0ABD2LXT2"/>
<dbReference type="PANTHER" id="PTHR45774:SF3">
    <property type="entry name" value="BTB (POZ) DOMAIN-CONTAINING 2B-RELATED"/>
    <property type="match status" value="1"/>
</dbReference>
<accession>A0ABD2LXT2</accession>
<dbReference type="InterPro" id="IPR011333">
    <property type="entry name" value="SKP1/BTB/POZ_sf"/>
</dbReference>
<reference evidence="2 3" key="1">
    <citation type="submission" date="2024-10" db="EMBL/GenBank/DDBJ databases">
        <authorList>
            <person name="Kim D."/>
        </authorList>
    </citation>
    <scope>NUCLEOTIDE SEQUENCE [LARGE SCALE GENOMIC DNA]</scope>
    <source>
        <strain evidence="2">BH-2024</strain>
    </source>
</reference>
<evidence type="ECO:0000313" key="2">
    <source>
        <dbReference type="EMBL" id="KAL3120051.1"/>
    </source>
</evidence>
<dbReference type="CDD" id="cd00121">
    <property type="entry name" value="MATH"/>
    <property type="match status" value="1"/>
</dbReference>
<evidence type="ECO:0000313" key="3">
    <source>
        <dbReference type="Proteomes" id="UP001620626"/>
    </source>
</evidence>
<dbReference type="CDD" id="cd18186">
    <property type="entry name" value="BTB_POZ_ZBTB_KLHL-like"/>
    <property type="match status" value="1"/>
</dbReference>
<gene>
    <name evidence="2" type="ORF">niasHT_003303</name>
</gene>
<dbReference type="InterPro" id="IPR008974">
    <property type="entry name" value="TRAF-like"/>
</dbReference>
<dbReference type="EMBL" id="JBICBT010000225">
    <property type="protein sequence ID" value="KAL3120051.1"/>
    <property type="molecule type" value="Genomic_DNA"/>
</dbReference>
<dbReference type="Gene3D" id="3.30.710.10">
    <property type="entry name" value="Potassium Channel Kv1.1, Chain A"/>
    <property type="match status" value="1"/>
</dbReference>